<reference evidence="1 2" key="1">
    <citation type="submission" date="2019-01" db="EMBL/GenBank/DDBJ databases">
        <title>Sequencing the genomes of 1000 actinobacteria strains.</title>
        <authorList>
            <person name="Klenk H.-P."/>
        </authorList>
    </citation>
    <scope>NUCLEOTIDE SEQUENCE [LARGE SCALE GENOMIC DNA]</scope>
    <source>
        <strain evidence="1 2">DSM 43925</strain>
    </source>
</reference>
<gene>
    <name evidence="1" type="ORF">EDD27_7601</name>
</gene>
<dbReference type="RefSeq" id="WP_127936558.1">
    <property type="nucleotide sequence ID" value="NZ_SAUN01000001.1"/>
</dbReference>
<dbReference type="OrthoDB" id="3535704at2"/>
<sequence>MTALGPRVVLVPDLGEDLARAIEELERLLLTLKAAEDDGATLPGPLANGTALTALRRLWRALGPTQGQRAAASRLAGRLYAPGGRTEHVPLRLVDVDPLDVATLSAAAAALGMGAVRAGVVRDALEAGGSNLSGTDLVAAAASISGLLDLADTAESIVLRECLAAAGPGADVVLTPAVEEAYQATAHRLNAMWHRR</sequence>
<comment type="caution">
    <text evidence="1">The sequence shown here is derived from an EMBL/GenBank/DDBJ whole genome shotgun (WGS) entry which is preliminary data.</text>
</comment>
<proteinExistence type="predicted"/>
<organism evidence="1 2">
    <name type="scientific">Nonomuraea polychroma</name>
    <dbReference type="NCBI Taxonomy" id="46176"/>
    <lineage>
        <taxon>Bacteria</taxon>
        <taxon>Bacillati</taxon>
        <taxon>Actinomycetota</taxon>
        <taxon>Actinomycetes</taxon>
        <taxon>Streptosporangiales</taxon>
        <taxon>Streptosporangiaceae</taxon>
        <taxon>Nonomuraea</taxon>
    </lineage>
</organism>
<accession>A0A438MG85</accession>
<evidence type="ECO:0000313" key="1">
    <source>
        <dbReference type="EMBL" id="RVX44850.1"/>
    </source>
</evidence>
<dbReference type="EMBL" id="SAUN01000001">
    <property type="protein sequence ID" value="RVX44850.1"/>
    <property type="molecule type" value="Genomic_DNA"/>
</dbReference>
<protein>
    <submittedName>
        <fullName evidence="1">Uncharacterized protein</fullName>
    </submittedName>
</protein>
<dbReference type="Proteomes" id="UP000284824">
    <property type="component" value="Unassembled WGS sequence"/>
</dbReference>
<evidence type="ECO:0000313" key="2">
    <source>
        <dbReference type="Proteomes" id="UP000284824"/>
    </source>
</evidence>
<dbReference type="AlphaFoldDB" id="A0A438MG85"/>
<keyword evidence="2" id="KW-1185">Reference proteome</keyword>
<name>A0A438MG85_9ACTN</name>